<keyword evidence="2" id="KW-1185">Reference proteome</keyword>
<feature type="non-terminal residue" evidence="1">
    <location>
        <position position="86"/>
    </location>
</feature>
<gene>
    <name evidence="1" type="ORF">SHERM_07276</name>
</gene>
<dbReference type="EMBL" id="CACSLK010034108">
    <property type="protein sequence ID" value="CAA0841261.1"/>
    <property type="molecule type" value="Genomic_DNA"/>
</dbReference>
<proteinExistence type="predicted"/>
<accession>A0A9N7RR20</accession>
<protein>
    <submittedName>
        <fullName evidence="1">Uncharacterized protein</fullName>
    </submittedName>
</protein>
<name>A0A9N7RR20_STRHE</name>
<comment type="caution">
    <text evidence="1">The sequence shown here is derived from an EMBL/GenBank/DDBJ whole genome shotgun (WGS) entry which is preliminary data.</text>
</comment>
<feature type="non-terminal residue" evidence="1">
    <location>
        <position position="1"/>
    </location>
</feature>
<evidence type="ECO:0000313" key="2">
    <source>
        <dbReference type="Proteomes" id="UP001153555"/>
    </source>
</evidence>
<dbReference type="Proteomes" id="UP001153555">
    <property type="component" value="Unassembled WGS sequence"/>
</dbReference>
<reference evidence="1" key="1">
    <citation type="submission" date="2019-12" db="EMBL/GenBank/DDBJ databases">
        <authorList>
            <person name="Scholes J."/>
        </authorList>
    </citation>
    <scope>NUCLEOTIDE SEQUENCE</scope>
</reference>
<dbReference type="AlphaFoldDB" id="A0A9N7RR20"/>
<organism evidence="1 2">
    <name type="scientific">Striga hermonthica</name>
    <name type="common">Purple witchweed</name>
    <name type="synonym">Buchnera hermonthica</name>
    <dbReference type="NCBI Taxonomy" id="68872"/>
    <lineage>
        <taxon>Eukaryota</taxon>
        <taxon>Viridiplantae</taxon>
        <taxon>Streptophyta</taxon>
        <taxon>Embryophyta</taxon>
        <taxon>Tracheophyta</taxon>
        <taxon>Spermatophyta</taxon>
        <taxon>Magnoliopsida</taxon>
        <taxon>eudicotyledons</taxon>
        <taxon>Gunneridae</taxon>
        <taxon>Pentapetalae</taxon>
        <taxon>asterids</taxon>
        <taxon>lamiids</taxon>
        <taxon>Lamiales</taxon>
        <taxon>Orobanchaceae</taxon>
        <taxon>Buchnereae</taxon>
        <taxon>Striga</taxon>
    </lineage>
</organism>
<evidence type="ECO:0000313" key="1">
    <source>
        <dbReference type="EMBL" id="CAA0841261.1"/>
    </source>
</evidence>
<sequence length="86" mass="9785">LKLSLAVMPMFDPFWENGCCQTLCPAEYLRNCEIRKLKFLVCASNRVSNLTGCSHAKWWPSPHARAERREANCSGRSLTRMRAVAV</sequence>